<dbReference type="InterPro" id="IPR050736">
    <property type="entry name" value="Sensor_HK_Regulatory"/>
</dbReference>
<dbReference type="InterPro" id="IPR005467">
    <property type="entry name" value="His_kinase_dom"/>
</dbReference>
<evidence type="ECO:0000256" key="5">
    <source>
        <dbReference type="ARBA" id="ARBA00022475"/>
    </source>
</evidence>
<evidence type="ECO:0000256" key="4">
    <source>
        <dbReference type="ARBA" id="ARBA00012438"/>
    </source>
</evidence>
<dbReference type="OrthoDB" id="9797243at2"/>
<comment type="caution">
    <text evidence="15">The sequence shown here is derived from an EMBL/GenBank/DDBJ whole genome shotgun (WGS) entry which is preliminary data.</text>
</comment>
<keyword evidence="12 13" id="KW-0472">Membrane</keyword>
<evidence type="ECO:0000259" key="14">
    <source>
        <dbReference type="PROSITE" id="PS50109"/>
    </source>
</evidence>
<evidence type="ECO:0000256" key="10">
    <source>
        <dbReference type="ARBA" id="ARBA00022840"/>
    </source>
</evidence>
<comment type="catalytic activity">
    <reaction evidence="1">
        <text>ATP + protein L-histidine = ADP + protein N-phospho-L-histidine.</text>
        <dbReference type="EC" id="2.7.13.3"/>
    </reaction>
</comment>
<evidence type="ECO:0000256" key="6">
    <source>
        <dbReference type="ARBA" id="ARBA00022553"/>
    </source>
</evidence>
<dbReference type="InterPro" id="IPR003594">
    <property type="entry name" value="HATPase_dom"/>
</dbReference>
<feature type="transmembrane region" description="Helical" evidence="13">
    <location>
        <begin position="18"/>
        <end position="37"/>
    </location>
</feature>
<organism evidence="15 16">
    <name type="scientific">Exilibacterium tricleocarpae</name>
    <dbReference type="NCBI Taxonomy" id="2591008"/>
    <lineage>
        <taxon>Bacteria</taxon>
        <taxon>Pseudomonadati</taxon>
        <taxon>Pseudomonadota</taxon>
        <taxon>Gammaproteobacteria</taxon>
        <taxon>Cellvibrionales</taxon>
        <taxon>Cellvibrionaceae</taxon>
        <taxon>Exilibacterium</taxon>
    </lineage>
</organism>
<feature type="domain" description="Histidine kinase" evidence="14">
    <location>
        <begin position="440"/>
        <end position="656"/>
    </location>
</feature>
<dbReference type="Gene3D" id="1.10.287.130">
    <property type="match status" value="1"/>
</dbReference>
<comment type="subcellular location">
    <subcellularLocation>
        <location evidence="2">Cell membrane</location>
    </subcellularLocation>
    <subcellularLocation>
        <location evidence="3">Membrane raft</location>
        <topology evidence="3">Multi-pass membrane protein</topology>
    </subcellularLocation>
</comment>
<dbReference type="Gene3D" id="3.30.565.10">
    <property type="entry name" value="Histidine kinase-like ATPase, C-terminal domain"/>
    <property type="match status" value="1"/>
</dbReference>
<dbReference type="RefSeq" id="WP_142928440.1">
    <property type="nucleotide sequence ID" value="NZ_ML660098.1"/>
</dbReference>
<dbReference type="FunFam" id="1.10.287.130:FF:000001">
    <property type="entry name" value="Two-component sensor histidine kinase"/>
    <property type="match status" value="1"/>
</dbReference>
<feature type="transmembrane region" description="Helical" evidence="13">
    <location>
        <begin position="401"/>
        <end position="424"/>
    </location>
</feature>
<dbReference type="EC" id="2.7.13.3" evidence="4"/>
<dbReference type="InterPro" id="IPR036890">
    <property type="entry name" value="HATPase_C_sf"/>
</dbReference>
<dbReference type="SMART" id="SM00388">
    <property type="entry name" value="HisKA"/>
    <property type="match status" value="1"/>
</dbReference>
<dbReference type="FunFam" id="3.30.565.10:FF:000023">
    <property type="entry name" value="PAS domain-containing sensor histidine kinase"/>
    <property type="match status" value="1"/>
</dbReference>
<dbReference type="CDD" id="cd00082">
    <property type="entry name" value="HisKA"/>
    <property type="match status" value="1"/>
</dbReference>
<keyword evidence="9 15" id="KW-0418">Kinase</keyword>
<reference evidence="15 16" key="1">
    <citation type="submission" date="2019-06" db="EMBL/GenBank/DDBJ databases">
        <title>Whole genome sequence for Cellvibrionaceae sp. R142.</title>
        <authorList>
            <person name="Wang G."/>
        </authorList>
    </citation>
    <scope>NUCLEOTIDE SEQUENCE [LARGE SCALE GENOMIC DNA]</scope>
    <source>
        <strain evidence="15 16">R142</strain>
    </source>
</reference>
<evidence type="ECO:0000256" key="2">
    <source>
        <dbReference type="ARBA" id="ARBA00004236"/>
    </source>
</evidence>
<dbReference type="SUPFAM" id="SSF47384">
    <property type="entry name" value="Homodimeric domain of signal transducing histidine kinase"/>
    <property type="match status" value="1"/>
</dbReference>
<sequence>MVLKKGAISQRASYPRSVAFALVAGVLIPSACVIWFMTEAVRNEHLAVQQRLMHVYREQLDKVKKQMLLRWRTRVALVTEIAAQHSAAQAFAEVVNRDLASSVVFCCAAERRGYPAAQFSVTGAPLLSKAWRTARRLEHQKLNFSGAVVVYGQIAERAADLSEVAQALKAQARCLFKAGRTGAALDILTVALAEERFRNTKDWRGRLIQPGALLYALQIMAQSPYPGNVAAMEAITQQLTELLSDYVELSFPAQQRAFLMRQLQTLLSDTELSAGDERFPTLTAEELALAYLESHPLPQSSGVEAQLRETAIPDTWALTFHDQNLTLLFTRAHIAGDIERWGLDHMLPEGTEVRLFPALSDQDATPLLTLSTGEYLAGWQLSLTLKDASWLSAAAESRIVAYLWAGILIIAAIILLAVLTARYVGRQLTLNRLENDLVANVSHELKTPLSSIRVLAETLLNSANLSERKTREYLQIIAKENLRLSRLIDNFLDLSRFETQQQAVTFARVSIGSVIDSALEVMGEMFNTAKFALEVEVYPDLPTIRGDADLLVTVLVNLLDNAYKYSGDSKKIAIRAYQRRRVICIEVQDFGIGMTSRQLPKIFHRFYRADSRLTRSVDGCGLGLNVVEHIVKAHNGSITVTSRPARGSIFKVSLPI</sequence>
<dbReference type="EMBL" id="VHSG01000019">
    <property type="protein sequence ID" value="TQV72710.1"/>
    <property type="molecule type" value="Genomic_DNA"/>
</dbReference>
<dbReference type="Pfam" id="PF00512">
    <property type="entry name" value="HisKA"/>
    <property type="match status" value="1"/>
</dbReference>
<keyword evidence="5" id="KW-1003">Cell membrane</keyword>
<evidence type="ECO:0000256" key="8">
    <source>
        <dbReference type="ARBA" id="ARBA00022741"/>
    </source>
</evidence>
<evidence type="ECO:0000313" key="15">
    <source>
        <dbReference type="EMBL" id="TQV72710.1"/>
    </source>
</evidence>
<keyword evidence="13" id="KW-1133">Transmembrane helix</keyword>
<protein>
    <recommendedName>
        <fullName evidence="4">histidine kinase</fullName>
        <ecNumber evidence="4">2.7.13.3</ecNumber>
    </recommendedName>
</protein>
<dbReference type="PANTHER" id="PTHR43711">
    <property type="entry name" value="TWO-COMPONENT HISTIDINE KINASE"/>
    <property type="match status" value="1"/>
</dbReference>
<evidence type="ECO:0000256" key="1">
    <source>
        <dbReference type="ARBA" id="ARBA00000085"/>
    </source>
</evidence>
<keyword evidence="11" id="KW-0902">Two-component regulatory system</keyword>
<dbReference type="InterPro" id="IPR004358">
    <property type="entry name" value="Sig_transdc_His_kin-like_C"/>
</dbReference>
<dbReference type="InterPro" id="IPR036097">
    <property type="entry name" value="HisK_dim/P_sf"/>
</dbReference>
<dbReference type="PANTHER" id="PTHR43711:SF1">
    <property type="entry name" value="HISTIDINE KINASE 1"/>
    <property type="match status" value="1"/>
</dbReference>
<dbReference type="PRINTS" id="PR00344">
    <property type="entry name" value="BCTRLSENSOR"/>
</dbReference>
<dbReference type="GO" id="GO:0005886">
    <property type="term" value="C:plasma membrane"/>
    <property type="evidence" value="ECO:0007669"/>
    <property type="project" value="UniProtKB-SubCell"/>
</dbReference>
<dbReference type="InterPro" id="IPR003661">
    <property type="entry name" value="HisK_dim/P_dom"/>
</dbReference>
<dbReference type="GO" id="GO:0045121">
    <property type="term" value="C:membrane raft"/>
    <property type="evidence" value="ECO:0007669"/>
    <property type="project" value="UniProtKB-SubCell"/>
</dbReference>
<evidence type="ECO:0000256" key="13">
    <source>
        <dbReference type="SAM" id="Phobius"/>
    </source>
</evidence>
<keyword evidence="10" id="KW-0067">ATP-binding</keyword>
<evidence type="ECO:0000256" key="11">
    <source>
        <dbReference type="ARBA" id="ARBA00023012"/>
    </source>
</evidence>
<dbReference type="SUPFAM" id="SSF55874">
    <property type="entry name" value="ATPase domain of HSP90 chaperone/DNA topoisomerase II/histidine kinase"/>
    <property type="match status" value="1"/>
</dbReference>
<keyword evidence="13" id="KW-0812">Transmembrane</keyword>
<proteinExistence type="predicted"/>
<dbReference type="GO" id="GO:0005524">
    <property type="term" value="F:ATP binding"/>
    <property type="evidence" value="ECO:0007669"/>
    <property type="project" value="UniProtKB-KW"/>
</dbReference>
<keyword evidence="16" id="KW-1185">Reference proteome</keyword>
<dbReference type="SMART" id="SM00387">
    <property type="entry name" value="HATPase_c"/>
    <property type="match status" value="1"/>
</dbReference>
<accession>A0A545T656</accession>
<gene>
    <name evidence="15" type="ORF">FKG94_18660</name>
</gene>
<dbReference type="PROSITE" id="PS50109">
    <property type="entry name" value="HIS_KIN"/>
    <property type="match status" value="1"/>
</dbReference>
<evidence type="ECO:0000256" key="12">
    <source>
        <dbReference type="ARBA" id="ARBA00023136"/>
    </source>
</evidence>
<keyword evidence="6" id="KW-0597">Phosphoprotein</keyword>
<dbReference type="AlphaFoldDB" id="A0A545T656"/>
<evidence type="ECO:0000256" key="3">
    <source>
        <dbReference type="ARBA" id="ARBA00004314"/>
    </source>
</evidence>
<evidence type="ECO:0000256" key="9">
    <source>
        <dbReference type="ARBA" id="ARBA00022777"/>
    </source>
</evidence>
<dbReference type="Pfam" id="PF02518">
    <property type="entry name" value="HATPase_c"/>
    <property type="match status" value="1"/>
</dbReference>
<keyword evidence="7" id="KW-0808">Transferase</keyword>
<name>A0A545T656_9GAMM</name>
<evidence type="ECO:0000313" key="16">
    <source>
        <dbReference type="Proteomes" id="UP000319732"/>
    </source>
</evidence>
<evidence type="ECO:0000256" key="7">
    <source>
        <dbReference type="ARBA" id="ARBA00022679"/>
    </source>
</evidence>
<dbReference type="GO" id="GO:0000155">
    <property type="term" value="F:phosphorelay sensor kinase activity"/>
    <property type="evidence" value="ECO:0007669"/>
    <property type="project" value="InterPro"/>
</dbReference>
<keyword evidence="8" id="KW-0547">Nucleotide-binding</keyword>
<dbReference type="Proteomes" id="UP000319732">
    <property type="component" value="Unassembled WGS sequence"/>
</dbReference>